<dbReference type="GO" id="GO:0006950">
    <property type="term" value="P:response to stress"/>
    <property type="evidence" value="ECO:0007669"/>
    <property type="project" value="UniProtKB-ARBA"/>
</dbReference>
<evidence type="ECO:0000313" key="10">
    <source>
        <dbReference type="EMBL" id="EDU60253.1"/>
    </source>
</evidence>
<comment type="caution">
    <text evidence="10">The sequence shown here is derived from an EMBL/GenBank/DDBJ whole genome shotgun (WGS) entry which is preliminary data.</text>
</comment>
<keyword evidence="6 7" id="KW-0862">Zinc</keyword>
<dbReference type="Pfam" id="PF10263">
    <property type="entry name" value="SprT-like"/>
    <property type="match status" value="1"/>
</dbReference>
<name>A0AA86YLQ3_PROST</name>
<keyword evidence="5 7" id="KW-0479">Metal-binding</keyword>
<dbReference type="HAMAP" id="MF_00746">
    <property type="entry name" value="SprT"/>
    <property type="match status" value="1"/>
</dbReference>
<feature type="transmembrane region" description="Helical" evidence="8">
    <location>
        <begin position="6"/>
        <end position="28"/>
    </location>
</feature>
<organism evidence="10 11">
    <name type="scientific">Providencia stuartii ATCC 25827</name>
    <dbReference type="NCBI Taxonomy" id="471874"/>
    <lineage>
        <taxon>Bacteria</taxon>
        <taxon>Pseudomonadati</taxon>
        <taxon>Pseudomonadota</taxon>
        <taxon>Gammaproteobacteria</taxon>
        <taxon>Enterobacterales</taxon>
        <taxon>Morganellaceae</taxon>
        <taxon>Providencia</taxon>
    </lineage>
</organism>
<evidence type="ECO:0000313" key="11">
    <source>
        <dbReference type="Proteomes" id="UP000004506"/>
    </source>
</evidence>
<feature type="binding site" evidence="7">
    <location>
        <position position="100"/>
    </location>
    <ligand>
        <name>Zn(2+)</name>
        <dbReference type="ChEBI" id="CHEBI:29105"/>
    </ligand>
</feature>
<dbReference type="PANTHER" id="PTHR38773">
    <property type="entry name" value="PROTEIN SPRT"/>
    <property type="match status" value="1"/>
</dbReference>
<evidence type="ECO:0000259" key="9">
    <source>
        <dbReference type="SMART" id="SM00731"/>
    </source>
</evidence>
<dbReference type="AlphaFoldDB" id="A0AA86YLQ3"/>
<accession>A0AA86YLQ3</accession>
<proteinExistence type="inferred from homology"/>
<dbReference type="Proteomes" id="UP000004506">
    <property type="component" value="Unassembled WGS sequence"/>
</dbReference>
<dbReference type="NCBIfam" id="NF003421">
    <property type="entry name" value="PRK04860.1"/>
    <property type="match status" value="1"/>
</dbReference>
<dbReference type="GO" id="GO:0008270">
    <property type="term" value="F:zinc ion binding"/>
    <property type="evidence" value="ECO:0007669"/>
    <property type="project" value="UniProtKB-UniRule"/>
</dbReference>
<dbReference type="InterPro" id="IPR006640">
    <property type="entry name" value="SprT-like_domain"/>
</dbReference>
<evidence type="ECO:0000256" key="5">
    <source>
        <dbReference type="ARBA" id="ARBA00022723"/>
    </source>
</evidence>
<reference evidence="10 11" key="3">
    <citation type="submission" date="2008-05" db="EMBL/GenBank/DDBJ databases">
        <authorList>
            <person name="Fulton L."/>
            <person name="Clifton S."/>
            <person name="Fulton B."/>
            <person name="Xu J."/>
            <person name="Minx P."/>
            <person name="Pepin K.H."/>
            <person name="Johnson M."/>
            <person name="Thiruvilangam P."/>
            <person name="Bhonagiri V."/>
            <person name="Nash W.E."/>
            <person name="Mardis E.R."/>
            <person name="Wilson R.K."/>
        </authorList>
    </citation>
    <scope>NUCLEOTIDE SEQUENCE [LARGE SCALE GENOMIC DNA]</scope>
    <source>
        <strain evidence="10 11">ATCC 25827</strain>
    </source>
</reference>
<keyword evidence="4 7" id="KW-0963">Cytoplasm</keyword>
<dbReference type="SMART" id="SM00731">
    <property type="entry name" value="SprT"/>
    <property type="match status" value="1"/>
</dbReference>
<dbReference type="Pfam" id="PF17283">
    <property type="entry name" value="Zn_ribbon_SprT"/>
    <property type="match status" value="1"/>
</dbReference>
<reference evidence="11" key="2">
    <citation type="submission" date="2008-04" db="EMBL/GenBank/DDBJ databases">
        <title>Draft genome sequence of Providencia stuartii(ATCC 25827).</title>
        <authorList>
            <person name="Sudarsanam P."/>
            <person name="Ley R."/>
            <person name="Guruge J."/>
            <person name="Turnbaugh P.J."/>
            <person name="Mahowald M."/>
            <person name="Liep D."/>
            <person name="Gordon J."/>
        </authorList>
    </citation>
    <scope>NUCLEOTIDE SEQUENCE [LARGE SCALE GENOMIC DNA]</scope>
    <source>
        <strain evidence="11">ATCC 25827</strain>
    </source>
</reference>
<sequence>MIANNACFLISAYIMLSYMKTVRIPIYLQQKAMRMLRAKLNLAQQKLEQIFPEPTLNYKQRGTTAGSAYLKEWEIRLNAVLLIENGDSFINEVIPHELAHLLVYQVFGRKGIAPHGKEWKWMMEHVLDVPAKRTHRFEVTSVKSRTFTYHCACSTTHELTIRRHNKIVRGENQYLCRKCGEVLKQNEWVNAADVE</sequence>
<feature type="binding site" evidence="7">
    <location>
        <position position="96"/>
    </location>
    <ligand>
        <name>Zn(2+)</name>
        <dbReference type="ChEBI" id="CHEBI:29105"/>
    </ligand>
</feature>
<comment type="cofactor">
    <cofactor evidence="7">
        <name>Zn(2+)</name>
        <dbReference type="ChEBI" id="CHEBI:29105"/>
    </cofactor>
    <text evidence="7">Binds 1 zinc ion.</text>
</comment>
<dbReference type="InterPro" id="IPR035240">
    <property type="entry name" value="SprT_Zn_ribbon"/>
</dbReference>
<feature type="active site" evidence="7">
    <location>
        <position position="97"/>
    </location>
</feature>
<evidence type="ECO:0000256" key="7">
    <source>
        <dbReference type="HAMAP-Rule" id="MF_00746"/>
    </source>
</evidence>
<comment type="subcellular location">
    <subcellularLocation>
        <location evidence="1 7">Cytoplasm</location>
    </subcellularLocation>
</comment>
<feature type="domain" description="SprT-like" evidence="9">
    <location>
        <begin position="34"/>
        <end position="186"/>
    </location>
</feature>
<keyword evidence="8" id="KW-0812">Transmembrane</keyword>
<reference evidence="11" key="1">
    <citation type="submission" date="2008-04" db="EMBL/GenBank/DDBJ databases">
        <title>Draft genome sequence of Providencia stuartii (ATCC 25827).</title>
        <authorList>
            <person name="Sudarsanam P."/>
            <person name="Ley R."/>
            <person name="Guruge J."/>
            <person name="Turnbaugh P.J."/>
            <person name="Mahowald M."/>
            <person name="Liep D."/>
            <person name="Gordon J."/>
        </authorList>
    </citation>
    <scope>NUCLEOTIDE SEQUENCE [LARGE SCALE GENOMIC DNA]</scope>
    <source>
        <strain evidence="11">ATCC 25827</strain>
    </source>
</reference>
<keyword evidence="8" id="KW-0472">Membrane</keyword>
<evidence type="ECO:0000256" key="3">
    <source>
        <dbReference type="ARBA" id="ARBA00020082"/>
    </source>
</evidence>
<dbReference type="GO" id="GO:0005737">
    <property type="term" value="C:cytoplasm"/>
    <property type="evidence" value="ECO:0007669"/>
    <property type="project" value="UniProtKB-SubCell"/>
</dbReference>
<dbReference type="EMBL" id="ABJD02000101">
    <property type="protein sequence ID" value="EDU60253.1"/>
    <property type="molecule type" value="Genomic_DNA"/>
</dbReference>
<evidence type="ECO:0000256" key="6">
    <source>
        <dbReference type="ARBA" id="ARBA00022833"/>
    </source>
</evidence>
<evidence type="ECO:0000256" key="2">
    <source>
        <dbReference type="ARBA" id="ARBA00006591"/>
    </source>
</evidence>
<protein>
    <recommendedName>
        <fullName evidence="3 7">Protein SprT</fullName>
    </recommendedName>
</protein>
<dbReference type="PANTHER" id="PTHR38773:SF1">
    <property type="entry name" value="PROTEIN SPRT"/>
    <property type="match status" value="1"/>
</dbReference>
<comment type="similarity">
    <text evidence="2 7">Belongs to the SprT family.</text>
</comment>
<keyword evidence="8" id="KW-1133">Transmembrane helix</keyword>
<dbReference type="InterPro" id="IPR023483">
    <property type="entry name" value="Uncharacterised_SprT"/>
</dbReference>
<evidence type="ECO:0000256" key="4">
    <source>
        <dbReference type="ARBA" id="ARBA00022490"/>
    </source>
</evidence>
<gene>
    <name evidence="7" type="primary">sprT</name>
    <name evidence="10" type="ORF">PROSTU_03459</name>
</gene>
<evidence type="ECO:0000256" key="1">
    <source>
        <dbReference type="ARBA" id="ARBA00004496"/>
    </source>
</evidence>
<evidence type="ECO:0000256" key="8">
    <source>
        <dbReference type="SAM" id="Phobius"/>
    </source>
</evidence>